<keyword evidence="1" id="KW-0472">Membrane</keyword>
<keyword evidence="1" id="KW-1133">Transmembrane helix</keyword>
<dbReference type="EMBL" id="CP036262">
    <property type="protein sequence ID" value="QDS93167.1"/>
    <property type="molecule type" value="Genomic_DNA"/>
</dbReference>
<reference evidence="2 3" key="1">
    <citation type="submission" date="2019-02" db="EMBL/GenBank/DDBJ databases">
        <title>Deep-cultivation of Planctomycetes and their phenomic and genomic characterization uncovers novel biology.</title>
        <authorList>
            <person name="Wiegand S."/>
            <person name="Jogler M."/>
            <person name="Boedeker C."/>
            <person name="Pinto D."/>
            <person name="Vollmers J."/>
            <person name="Rivas-Marin E."/>
            <person name="Kohn T."/>
            <person name="Peeters S.H."/>
            <person name="Heuer A."/>
            <person name="Rast P."/>
            <person name="Oberbeckmann S."/>
            <person name="Bunk B."/>
            <person name="Jeske O."/>
            <person name="Meyerdierks A."/>
            <person name="Storesund J.E."/>
            <person name="Kallscheuer N."/>
            <person name="Luecker S."/>
            <person name="Lage O.M."/>
            <person name="Pohl T."/>
            <person name="Merkel B.J."/>
            <person name="Hornburger P."/>
            <person name="Mueller R.-W."/>
            <person name="Bruemmer F."/>
            <person name="Labrenz M."/>
            <person name="Spormann A.M."/>
            <person name="Op den Camp H."/>
            <person name="Overmann J."/>
            <person name="Amann R."/>
            <person name="Jetten M.S.M."/>
            <person name="Mascher T."/>
            <person name="Medema M.H."/>
            <person name="Devos D.P."/>
            <person name="Kaster A.-K."/>
            <person name="Ovreas L."/>
            <person name="Rohde M."/>
            <person name="Galperin M.Y."/>
            <person name="Jogler C."/>
        </authorList>
    </citation>
    <scope>NUCLEOTIDE SEQUENCE [LARGE SCALE GENOMIC DNA]</scope>
    <source>
        <strain evidence="2 3">FF011L</strain>
    </source>
</reference>
<evidence type="ECO:0000256" key="1">
    <source>
        <dbReference type="SAM" id="Phobius"/>
    </source>
</evidence>
<organism evidence="2 3">
    <name type="scientific">Roseimaritima multifibrata</name>
    <dbReference type="NCBI Taxonomy" id="1930274"/>
    <lineage>
        <taxon>Bacteria</taxon>
        <taxon>Pseudomonadati</taxon>
        <taxon>Planctomycetota</taxon>
        <taxon>Planctomycetia</taxon>
        <taxon>Pirellulales</taxon>
        <taxon>Pirellulaceae</taxon>
        <taxon>Roseimaritima</taxon>
    </lineage>
</organism>
<dbReference type="KEGG" id="rml:FF011L_19240"/>
<keyword evidence="3" id="KW-1185">Reference proteome</keyword>
<evidence type="ECO:0000313" key="2">
    <source>
        <dbReference type="EMBL" id="QDS93167.1"/>
    </source>
</evidence>
<gene>
    <name evidence="2" type="ORF">FF011L_19240</name>
</gene>
<dbReference type="Proteomes" id="UP000320672">
    <property type="component" value="Chromosome"/>
</dbReference>
<sequence length="39" mass="4443">MFPLWLLQVLVIGGLTLCCVGIVLLIIFLVIDSKDRQIW</sequence>
<evidence type="ECO:0000313" key="3">
    <source>
        <dbReference type="Proteomes" id="UP000320672"/>
    </source>
</evidence>
<dbReference type="AlphaFoldDB" id="A0A517MEG1"/>
<protein>
    <submittedName>
        <fullName evidence="2">Uncharacterized protein</fullName>
    </submittedName>
</protein>
<accession>A0A517MEG1</accession>
<feature type="transmembrane region" description="Helical" evidence="1">
    <location>
        <begin position="6"/>
        <end position="31"/>
    </location>
</feature>
<keyword evidence="1" id="KW-0812">Transmembrane</keyword>
<proteinExistence type="predicted"/>
<name>A0A517MEG1_9BACT</name>